<dbReference type="Pfam" id="PF07687">
    <property type="entry name" value="M20_dimer"/>
    <property type="match status" value="1"/>
</dbReference>
<evidence type="ECO:0000259" key="2">
    <source>
        <dbReference type="Pfam" id="PF07687"/>
    </source>
</evidence>
<dbReference type="InterPro" id="IPR011650">
    <property type="entry name" value="Peptidase_M20_dimer"/>
</dbReference>
<dbReference type="Proteomes" id="UP000095447">
    <property type="component" value="Unassembled WGS sequence"/>
</dbReference>
<accession>A0A174FF76</accession>
<dbReference type="Gene3D" id="3.30.70.360">
    <property type="match status" value="1"/>
</dbReference>
<dbReference type="GO" id="GO:0005737">
    <property type="term" value="C:cytoplasm"/>
    <property type="evidence" value="ECO:0007669"/>
    <property type="project" value="TreeGrafter"/>
</dbReference>
<proteinExistence type="predicted"/>
<dbReference type="GO" id="GO:0046657">
    <property type="term" value="P:folic acid catabolic process"/>
    <property type="evidence" value="ECO:0007669"/>
    <property type="project" value="TreeGrafter"/>
</dbReference>
<dbReference type="InterPro" id="IPR036264">
    <property type="entry name" value="Bact_exopeptidase_dim_dom"/>
</dbReference>
<evidence type="ECO:0000313" key="4">
    <source>
        <dbReference type="Proteomes" id="UP000095447"/>
    </source>
</evidence>
<feature type="domain" description="Peptidase M20 dimerisation" evidence="2">
    <location>
        <begin position="192"/>
        <end position="280"/>
    </location>
</feature>
<dbReference type="GO" id="GO:0071713">
    <property type="term" value="F:para-aminobenzoyl-glutamate hydrolase activity"/>
    <property type="evidence" value="ECO:0007669"/>
    <property type="project" value="TreeGrafter"/>
</dbReference>
<dbReference type="AlphaFoldDB" id="A0A174FF76"/>
<feature type="region of interest" description="Disordered" evidence="1">
    <location>
        <begin position="459"/>
        <end position="478"/>
    </location>
</feature>
<name>A0A174FF76_9FIRM</name>
<dbReference type="Pfam" id="PF01546">
    <property type="entry name" value="Peptidase_M20"/>
    <property type="match status" value="1"/>
</dbReference>
<dbReference type="PANTHER" id="PTHR30575">
    <property type="entry name" value="PEPTIDASE M20"/>
    <property type="match status" value="1"/>
</dbReference>
<dbReference type="SUPFAM" id="SSF53187">
    <property type="entry name" value="Zn-dependent exopeptidases"/>
    <property type="match status" value="1"/>
</dbReference>
<dbReference type="InterPro" id="IPR017145">
    <property type="entry name" value="Aminobenzoyl-glu_utiliz_pB"/>
</dbReference>
<dbReference type="PIRSF" id="PIRSF037227">
    <property type="entry name" value="Aminobenzoyl-glu_utiliz_pB"/>
    <property type="match status" value="1"/>
</dbReference>
<dbReference type="InterPro" id="IPR017439">
    <property type="entry name" value="Amidohydrolase"/>
</dbReference>
<dbReference type="NCBIfam" id="TIGR01891">
    <property type="entry name" value="amidohydrolases"/>
    <property type="match status" value="1"/>
</dbReference>
<dbReference type="PANTHER" id="PTHR30575:SF0">
    <property type="entry name" value="XAA-ARG DIPEPTIDASE"/>
    <property type="match status" value="1"/>
</dbReference>
<reference evidence="3 4" key="1">
    <citation type="submission" date="2015-09" db="EMBL/GenBank/DDBJ databases">
        <authorList>
            <consortium name="Pathogen Informatics"/>
        </authorList>
    </citation>
    <scope>NUCLEOTIDE SEQUENCE [LARGE SCALE GENOMIC DNA]</scope>
    <source>
        <strain evidence="3 4">2789STDY5608838</strain>
    </source>
</reference>
<dbReference type="EMBL" id="CYZA01000026">
    <property type="protein sequence ID" value="CUO48932.1"/>
    <property type="molecule type" value="Genomic_DNA"/>
</dbReference>
<dbReference type="InterPro" id="IPR002933">
    <property type="entry name" value="Peptidase_M20"/>
</dbReference>
<sequence>MDHTDEYIKEISEKIDSKKGYYAEISNKIWEFAEPRFQEYRSSELLQHVLKQAGFSIKADLAGEKTAFIAEYGSGKPVIAFLGEFDALPGLSQKADAAERIPANTGSCGHGCGHQLIGTGTLASVIVLKDFVKEHNLQGTIRYYGCPAEENAGGKAFLVRDGYFNDCDLALCWHPEQGRRACYGSTKANFRVFFTFHGTPAHASMCPELGRSALDAVELMDVGVNYMREHMIDEARIHYAITDTGGDAPNVVQSRAQVLYAIRAPKITQVKELYNRVCNIARGAALMTETTVEIRQVAAYSNLISSKILADHMNAYLEKLGPITYTEEEYAYAQKFQQSLSDQDKNQLPTIARDYFGPKAAEVMKKPIFEPMAYQNLYSDLKYSTDVGDVSWLVPTVHLNIPTFAAGTALHSWQAAAQGKSSIAHKGMLYAARIMALTAIDFLQKPELVNKAREELTETLNGETYPNPLPGDLKPEVW</sequence>
<dbReference type="FunFam" id="3.30.70.360:FF:000004">
    <property type="entry name" value="Peptidase M20 domain-containing protein 2"/>
    <property type="match status" value="1"/>
</dbReference>
<dbReference type="InterPro" id="IPR052030">
    <property type="entry name" value="Peptidase_M20/M20A_hydrolases"/>
</dbReference>
<dbReference type="SUPFAM" id="SSF55031">
    <property type="entry name" value="Bacterial exopeptidase dimerisation domain"/>
    <property type="match status" value="1"/>
</dbReference>
<dbReference type="Gene3D" id="3.40.630.10">
    <property type="entry name" value="Zn peptidases"/>
    <property type="match status" value="2"/>
</dbReference>
<protein>
    <submittedName>
        <fullName evidence="3">Aminobenzoyl-glutamate utilization protein B</fullName>
    </submittedName>
</protein>
<organism evidence="3 4">
    <name type="scientific">Blautia obeum</name>
    <dbReference type="NCBI Taxonomy" id="40520"/>
    <lineage>
        <taxon>Bacteria</taxon>
        <taxon>Bacillati</taxon>
        <taxon>Bacillota</taxon>
        <taxon>Clostridia</taxon>
        <taxon>Lachnospirales</taxon>
        <taxon>Lachnospiraceae</taxon>
        <taxon>Blautia</taxon>
    </lineage>
</organism>
<dbReference type="CDD" id="cd05673">
    <property type="entry name" value="M20_Acy1L2_AbgB"/>
    <property type="match status" value="1"/>
</dbReference>
<evidence type="ECO:0000313" key="3">
    <source>
        <dbReference type="EMBL" id="CUO48932.1"/>
    </source>
</evidence>
<dbReference type="GO" id="GO:0016805">
    <property type="term" value="F:dipeptidase activity"/>
    <property type="evidence" value="ECO:0007669"/>
    <property type="project" value="TreeGrafter"/>
</dbReference>
<gene>
    <name evidence="3" type="primary">abgB</name>
    <name evidence="3" type="ORF">ERS852395_03197</name>
</gene>
<dbReference type="RefSeq" id="WP_055054187.1">
    <property type="nucleotide sequence ID" value="NZ_CYZA01000026.1"/>
</dbReference>
<evidence type="ECO:0000256" key="1">
    <source>
        <dbReference type="SAM" id="MobiDB-lite"/>
    </source>
</evidence>